<dbReference type="PANTHER" id="PTHR10997">
    <property type="entry name" value="IMPORTIN-7, 8, 11"/>
    <property type="match status" value="1"/>
</dbReference>
<organism evidence="10 11">
    <name type="scientific">Artemisia annua</name>
    <name type="common">Sweet wormwood</name>
    <dbReference type="NCBI Taxonomy" id="35608"/>
    <lineage>
        <taxon>Eukaryota</taxon>
        <taxon>Viridiplantae</taxon>
        <taxon>Streptophyta</taxon>
        <taxon>Embryophyta</taxon>
        <taxon>Tracheophyta</taxon>
        <taxon>Spermatophyta</taxon>
        <taxon>Magnoliopsida</taxon>
        <taxon>eudicotyledons</taxon>
        <taxon>Gunneridae</taxon>
        <taxon>Pentapetalae</taxon>
        <taxon>asterids</taxon>
        <taxon>campanulids</taxon>
        <taxon>Asterales</taxon>
        <taxon>Asteraceae</taxon>
        <taxon>Asteroideae</taxon>
        <taxon>Anthemideae</taxon>
        <taxon>Artemisiinae</taxon>
        <taxon>Artemisia</taxon>
    </lineage>
</organism>
<dbReference type="Pfam" id="PF08506">
    <property type="entry name" value="Cse1"/>
    <property type="match status" value="2"/>
</dbReference>
<reference evidence="10 11" key="1">
    <citation type="journal article" date="2018" name="Mol. Plant">
        <title>The genome of Artemisia annua provides insight into the evolution of Asteraceae family and artemisinin biosynthesis.</title>
        <authorList>
            <person name="Shen Q."/>
            <person name="Zhang L."/>
            <person name="Liao Z."/>
            <person name="Wang S."/>
            <person name="Yan T."/>
            <person name="Shi P."/>
            <person name="Liu M."/>
            <person name="Fu X."/>
            <person name="Pan Q."/>
            <person name="Wang Y."/>
            <person name="Lv Z."/>
            <person name="Lu X."/>
            <person name="Zhang F."/>
            <person name="Jiang W."/>
            <person name="Ma Y."/>
            <person name="Chen M."/>
            <person name="Hao X."/>
            <person name="Li L."/>
            <person name="Tang Y."/>
            <person name="Lv G."/>
            <person name="Zhou Y."/>
            <person name="Sun X."/>
            <person name="Brodelius P.E."/>
            <person name="Rose J.K.C."/>
            <person name="Tang K."/>
        </authorList>
    </citation>
    <scope>NUCLEOTIDE SEQUENCE [LARGE SCALE GENOMIC DNA]</scope>
    <source>
        <strain evidence="11">cv. Huhao1</strain>
        <tissue evidence="10">Leaf</tissue>
    </source>
</reference>
<dbReference type="STRING" id="35608.A0A2U1LQS5"/>
<evidence type="ECO:0000256" key="5">
    <source>
        <dbReference type="ARBA" id="ARBA00022490"/>
    </source>
</evidence>
<dbReference type="InterPro" id="IPR011989">
    <property type="entry name" value="ARM-like"/>
</dbReference>
<dbReference type="FunFam" id="1.25.10.10:FF:000177">
    <property type="entry name" value="Importin beta-like SAD2"/>
    <property type="match status" value="1"/>
</dbReference>
<dbReference type="SUPFAM" id="SSF48371">
    <property type="entry name" value="ARM repeat"/>
    <property type="match status" value="2"/>
</dbReference>
<evidence type="ECO:0000313" key="11">
    <source>
        <dbReference type="Proteomes" id="UP000245207"/>
    </source>
</evidence>
<proteinExistence type="inferred from homology"/>
<evidence type="ECO:0000256" key="3">
    <source>
        <dbReference type="ARBA" id="ARBA00007991"/>
    </source>
</evidence>
<keyword evidence="11" id="KW-1185">Reference proteome</keyword>
<evidence type="ECO:0000259" key="9">
    <source>
        <dbReference type="PROSITE" id="PS50166"/>
    </source>
</evidence>
<name>A0A2U1LQS5_ARTAN</name>
<sequence>MDLQSLAVVLQSALSHNPAERKAAEDNLNKFQFTPQHLVRLLQIIVDGNCDLAVRQVASIHFKNFIAENWAPHDPGTFPLYTIKFVTQVQSKVSPGDKELVRQNILVFVAQVPTLLRAQLGECLKTIIHADYPEQWPGLLQWVTHNLQDQQVYGALFVLRILARKYEFKSDEERTPVHHVVEETFPHLLNIFSRLVQIPNPPIEVADLIKLICKIYWSSIYLEIPKKLFDPNVFNTWMVLFLNILERPVPVEGQPTDPDLRKSWGWWNVKKWTVHILNRLYTRFGDLKLQNPDNRAFAQHFQKNYAGKILECHLNLLNAIRVGAYLPDRVTNLILQYLSNSITKTTTYNMLQARLDVVLFEIIFPLMCFSDNDQKLWEEDPYEYVRKGYDIIEDLYSPRTAAMDFVTELVRKKGKENLQKFVLFIVEIFKRYQEAPVEIKPYRQKDGALLAIGTLCDKLKQTEPYKSELEPMLVQHVFPEFSSPVGHIRAKFQFTPQHLVRLLQIIVDGNCDLAVRQVASIHFKNFIAENWAPHDPEVQSKVSPGDKELVRQNILVFVAQVPTLLRAQLGECLKTIIHADYPEQWPGLLQWVTHNLQDQQVYGALFVLRILARKYEFKSDEERTPVHHVVEETFPHLLNIFSRLVQIPNPPIEVADLIKLICKIYWSSIYLEIPKKLFDPNVFNTWMVLFLNILERPVPVEGQPTDPDLRKSWGWWKVKKWTVHILNRLYTRFGDLKLQNPDNRAFAQHFQKNYAGKILECHLNLLNAIRVGAYLPDRVTNLILQYLSNSITKTTTYNMLQARLDVVLFEIIFPLMCFSDNDQKLWEEDPYEYVRKGYDIIEDLYSPRTAAMDFVTELVRKKGKENLQKFVLFIVEIFKRYQEAPVEIKPYRQKDGALLAIGTLCDKLKQTEPYKSELEPMLVQHVFPEFSSPVGHIRAKAAWVAGQYAHINFSDPNNFRKALHSVVAGMRDPELPVRVDSVFALRSFVEACKDLGEIRPILPQLLDEFFKLMNEVENEDLVFTLETIVDKFGEEMAPYAVGLCQNLAAAFWKCMNTAEADVEADDPGALAAVGCLRAISTILESVSRLPHLFAQVEPTLLPIMRRMLTTDGQEVFEEVLEIVSYMTFFSPTISMEMWSLWPLLMEALAEWAIDFFPNILVPLDNYISRSTIHYLTCKEPDYQQSLWIMLSNVWCLYLLNFVLKNSLWIMNDKNLEDNDIEPAPKLIAVVLQNCKGQVDPWVEPYIRITIERLRRTERPFLKCLLMQVIADALYYNASLTLNILQKLGVATEIFNLWFQMLQQTKKSGARANFRSILRGLFHFINIPVVLWLFRESDKKICCLGLTSLLSLSADQLPAEALERVFKAALDLLVAYKDQAKAFRSAHDYDDDSDDDFSDDEELQSPIDDVDPFVLFVDTIKVMQASDPTRFQNLSQTLDFRYQALANGVAQHADQRRAAIEKEKLEKASAAS</sequence>
<dbReference type="EMBL" id="PKPP01008187">
    <property type="protein sequence ID" value="PWA51345.1"/>
    <property type="molecule type" value="Genomic_DNA"/>
</dbReference>
<evidence type="ECO:0000313" key="10">
    <source>
        <dbReference type="EMBL" id="PWA51345.1"/>
    </source>
</evidence>
<comment type="similarity">
    <text evidence="3">Belongs to the importin beta family.</text>
</comment>
<keyword evidence="6" id="KW-0653">Protein transport</keyword>
<keyword evidence="8" id="KW-0539">Nucleus</keyword>
<keyword evidence="5" id="KW-0963">Cytoplasm</keyword>
<dbReference type="Proteomes" id="UP000245207">
    <property type="component" value="Unassembled WGS sequence"/>
</dbReference>
<feature type="domain" description="Importin N-terminal" evidence="9">
    <location>
        <begin position="24"/>
        <end position="111"/>
    </location>
</feature>
<evidence type="ECO:0000256" key="6">
    <source>
        <dbReference type="ARBA" id="ARBA00022927"/>
    </source>
</evidence>
<dbReference type="OrthoDB" id="760868at2759"/>
<dbReference type="InterPro" id="IPR016024">
    <property type="entry name" value="ARM-type_fold"/>
</dbReference>
<dbReference type="SMART" id="SM00913">
    <property type="entry name" value="IBN_N"/>
    <property type="match status" value="2"/>
</dbReference>
<dbReference type="GO" id="GO:0006606">
    <property type="term" value="P:protein import into nucleus"/>
    <property type="evidence" value="ECO:0007669"/>
    <property type="project" value="TreeGrafter"/>
</dbReference>
<keyword evidence="7" id="KW-0007">Acetylation</keyword>
<dbReference type="PROSITE" id="PS50166">
    <property type="entry name" value="IMPORTIN_B_NT"/>
    <property type="match status" value="2"/>
</dbReference>
<protein>
    <submittedName>
        <fullName evidence="10">Importin-7-like protein</fullName>
    </submittedName>
</protein>
<gene>
    <name evidence="10" type="ORF">CTI12_AA440810</name>
</gene>
<dbReference type="GO" id="GO:0005635">
    <property type="term" value="C:nuclear envelope"/>
    <property type="evidence" value="ECO:0007669"/>
    <property type="project" value="TreeGrafter"/>
</dbReference>
<comment type="subcellular location">
    <subcellularLocation>
        <location evidence="2">Cytoplasm</location>
    </subcellularLocation>
    <subcellularLocation>
        <location evidence="1">Nucleus</location>
    </subcellularLocation>
</comment>
<dbReference type="Gene3D" id="1.25.10.10">
    <property type="entry name" value="Leucine-rich Repeat Variant"/>
    <property type="match status" value="2"/>
</dbReference>
<keyword evidence="4" id="KW-0813">Transport</keyword>
<evidence type="ECO:0000256" key="7">
    <source>
        <dbReference type="ARBA" id="ARBA00022990"/>
    </source>
</evidence>
<dbReference type="PANTHER" id="PTHR10997:SF18">
    <property type="entry name" value="D-IMPORTIN 7_RANBP7"/>
    <property type="match status" value="1"/>
</dbReference>
<dbReference type="Pfam" id="PF03810">
    <property type="entry name" value="IBN_N"/>
    <property type="match status" value="2"/>
</dbReference>
<comment type="caution">
    <text evidence="10">The sequence shown here is derived from an EMBL/GenBank/DDBJ whole genome shotgun (WGS) entry which is preliminary data.</text>
</comment>
<dbReference type="GO" id="GO:0031267">
    <property type="term" value="F:small GTPase binding"/>
    <property type="evidence" value="ECO:0007669"/>
    <property type="project" value="InterPro"/>
</dbReference>
<accession>A0A2U1LQS5</accession>
<evidence type="ECO:0000256" key="1">
    <source>
        <dbReference type="ARBA" id="ARBA00004123"/>
    </source>
</evidence>
<dbReference type="InterPro" id="IPR001494">
    <property type="entry name" value="Importin-beta_N"/>
</dbReference>
<evidence type="ECO:0000256" key="2">
    <source>
        <dbReference type="ARBA" id="ARBA00004496"/>
    </source>
</evidence>
<evidence type="ECO:0000256" key="8">
    <source>
        <dbReference type="ARBA" id="ARBA00023242"/>
    </source>
</evidence>
<feature type="domain" description="Importin N-terminal" evidence="9">
    <location>
        <begin position="491"/>
        <end position="560"/>
    </location>
</feature>
<evidence type="ECO:0000256" key="4">
    <source>
        <dbReference type="ARBA" id="ARBA00022448"/>
    </source>
</evidence>
<dbReference type="InterPro" id="IPR013713">
    <property type="entry name" value="XPO2_central"/>
</dbReference>
<dbReference type="GO" id="GO:0005829">
    <property type="term" value="C:cytosol"/>
    <property type="evidence" value="ECO:0007669"/>
    <property type="project" value="TreeGrafter"/>
</dbReference>